<protein>
    <submittedName>
        <fullName evidence="1">Uncharacterized protein</fullName>
    </submittedName>
</protein>
<reference evidence="1" key="2">
    <citation type="journal article" date="2015" name="Fish Shellfish Immunol.">
        <title>Early steps in the European eel (Anguilla anguilla)-Vibrio vulnificus interaction in the gills: Role of the RtxA13 toxin.</title>
        <authorList>
            <person name="Callol A."/>
            <person name="Pajuelo D."/>
            <person name="Ebbesson L."/>
            <person name="Teles M."/>
            <person name="MacKenzie S."/>
            <person name="Amaro C."/>
        </authorList>
    </citation>
    <scope>NUCLEOTIDE SEQUENCE</scope>
</reference>
<reference evidence="1" key="1">
    <citation type="submission" date="2014-11" db="EMBL/GenBank/DDBJ databases">
        <authorList>
            <person name="Amaro Gonzalez C."/>
        </authorList>
    </citation>
    <scope>NUCLEOTIDE SEQUENCE</scope>
</reference>
<proteinExistence type="predicted"/>
<evidence type="ECO:0000313" key="1">
    <source>
        <dbReference type="EMBL" id="JAH18175.1"/>
    </source>
</evidence>
<dbReference type="AlphaFoldDB" id="A0A0E9QPK3"/>
<name>A0A0E9QPK3_ANGAN</name>
<dbReference type="EMBL" id="GBXM01090402">
    <property type="protein sequence ID" value="JAH18175.1"/>
    <property type="molecule type" value="Transcribed_RNA"/>
</dbReference>
<organism evidence="1">
    <name type="scientific">Anguilla anguilla</name>
    <name type="common">European freshwater eel</name>
    <name type="synonym">Muraena anguilla</name>
    <dbReference type="NCBI Taxonomy" id="7936"/>
    <lineage>
        <taxon>Eukaryota</taxon>
        <taxon>Metazoa</taxon>
        <taxon>Chordata</taxon>
        <taxon>Craniata</taxon>
        <taxon>Vertebrata</taxon>
        <taxon>Euteleostomi</taxon>
        <taxon>Actinopterygii</taxon>
        <taxon>Neopterygii</taxon>
        <taxon>Teleostei</taxon>
        <taxon>Anguilliformes</taxon>
        <taxon>Anguillidae</taxon>
        <taxon>Anguilla</taxon>
    </lineage>
</organism>
<sequence>MPSPKSLEYYNSKRMINFPKTAHFNASFRQHSIVITILKSTLTEYLCLPNKLMCLQTSTPAWNSTSEAGSAQICDITRCVISSQVSEPGLLLQCQHQQRMTLKGTACK</sequence>
<accession>A0A0E9QPK3</accession>